<dbReference type="EMBL" id="MPUH01000180">
    <property type="protein sequence ID" value="OMJ87302.1"/>
    <property type="molecule type" value="Genomic_DNA"/>
</dbReference>
<gene>
    <name evidence="3" type="ORF">SteCoe_10987</name>
</gene>
<feature type="compositionally biased region" description="Basic and acidic residues" evidence="2">
    <location>
        <begin position="283"/>
        <end position="294"/>
    </location>
</feature>
<keyword evidence="4" id="KW-1185">Reference proteome</keyword>
<evidence type="ECO:0000313" key="3">
    <source>
        <dbReference type="EMBL" id="OMJ87302.1"/>
    </source>
</evidence>
<evidence type="ECO:0000313" key="4">
    <source>
        <dbReference type="Proteomes" id="UP000187209"/>
    </source>
</evidence>
<accession>A0A1R2CE78</accession>
<comment type="caution">
    <text evidence="3">The sequence shown here is derived from an EMBL/GenBank/DDBJ whole genome shotgun (WGS) entry which is preliminary data.</text>
</comment>
<feature type="coiled-coil region" evidence="1">
    <location>
        <begin position="113"/>
        <end position="158"/>
    </location>
</feature>
<evidence type="ECO:0000256" key="1">
    <source>
        <dbReference type="SAM" id="Coils"/>
    </source>
</evidence>
<feature type="coiled-coil region" evidence="1">
    <location>
        <begin position="190"/>
        <end position="252"/>
    </location>
</feature>
<reference evidence="3 4" key="1">
    <citation type="submission" date="2016-11" db="EMBL/GenBank/DDBJ databases">
        <title>The macronuclear genome of Stentor coeruleus: a giant cell with tiny introns.</title>
        <authorList>
            <person name="Slabodnick M."/>
            <person name="Ruby J.G."/>
            <person name="Reiff S.B."/>
            <person name="Swart E.C."/>
            <person name="Gosai S."/>
            <person name="Prabakaran S."/>
            <person name="Witkowska E."/>
            <person name="Larue G.E."/>
            <person name="Fisher S."/>
            <person name="Freeman R.M."/>
            <person name="Gunawardena J."/>
            <person name="Chu W."/>
            <person name="Stover N.A."/>
            <person name="Gregory B.D."/>
            <person name="Nowacki M."/>
            <person name="Derisi J."/>
            <person name="Roy S.W."/>
            <person name="Marshall W.F."/>
            <person name="Sood P."/>
        </authorList>
    </citation>
    <scope>NUCLEOTIDE SEQUENCE [LARGE SCALE GENOMIC DNA]</scope>
    <source>
        <strain evidence="3">WM001</strain>
    </source>
</reference>
<keyword evidence="1" id="KW-0175">Coiled coil</keyword>
<sequence>MSDTAIVEKIRKIRQELYNFNLDDQESSENYIVGGLDIKIPDLNSDYFLSSPDYDHYCMKNSQSAESFKTPDDFCPSPVVIGKGQDIEKYDLPLIRDIKNIQGKNDELGIRKCSELEEKLERANENYMKIISEKDEKIASLQVKFQRAEYDLNLLKQNSSEIESLKSSTQDLLNKNHSLDIEKSALAKENSLLKSQISDINKTLQALENKYISSQEENIKLKSDKTIQIKKYEEIKNQNEILYKTIQNYKKNKNFSTNSSPRKHRSPLHTRKTSLKTYPRKNSLSEDEKTERKVRSPSVKKNYGHPPRSKSRDKDYETNHFTCCKVIKDIMSLYNIESQNLLVSMVRSSIQEGETLKLYKDFAKKVQKIVVSNSPPNAFKNVPGLKSMVKWVKRLVKEYLGMKSSCGGLPEKKILDVLKNGLNILSNDDIPKAISRLLVENERLLVILSKVKKAYKLGSNTSLEDLEKEITVRVL</sequence>
<protein>
    <submittedName>
        <fullName evidence="3">Uncharacterized protein</fullName>
    </submittedName>
</protein>
<feature type="compositionally biased region" description="Basic residues" evidence="2">
    <location>
        <begin position="261"/>
        <end position="274"/>
    </location>
</feature>
<organism evidence="3 4">
    <name type="scientific">Stentor coeruleus</name>
    <dbReference type="NCBI Taxonomy" id="5963"/>
    <lineage>
        <taxon>Eukaryota</taxon>
        <taxon>Sar</taxon>
        <taxon>Alveolata</taxon>
        <taxon>Ciliophora</taxon>
        <taxon>Postciliodesmatophora</taxon>
        <taxon>Heterotrichea</taxon>
        <taxon>Heterotrichida</taxon>
        <taxon>Stentoridae</taxon>
        <taxon>Stentor</taxon>
    </lineage>
</organism>
<dbReference type="AlphaFoldDB" id="A0A1R2CE78"/>
<evidence type="ECO:0000256" key="2">
    <source>
        <dbReference type="SAM" id="MobiDB-lite"/>
    </source>
</evidence>
<proteinExistence type="predicted"/>
<dbReference type="Proteomes" id="UP000187209">
    <property type="component" value="Unassembled WGS sequence"/>
</dbReference>
<feature type="region of interest" description="Disordered" evidence="2">
    <location>
        <begin position="252"/>
        <end position="315"/>
    </location>
</feature>
<name>A0A1R2CE78_9CILI</name>